<dbReference type="AlphaFoldDB" id="I4E6S7"/>
<sequence length="33" mass="3692">MTAALSYWRNPNRPYVQTAFLFSDAGKTDGKNA</sequence>
<dbReference type="EMBL" id="FR845715">
    <property type="protein sequence ID" value="CCA45045.1"/>
    <property type="molecule type" value="Genomic_DNA"/>
</dbReference>
<organism evidence="1">
    <name type="scientific">Neisseria meningitidis alpha522</name>
    <dbReference type="NCBI Taxonomy" id="996307"/>
    <lineage>
        <taxon>Bacteria</taxon>
        <taxon>Pseudomonadati</taxon>
        <taxon>Pseudomonadota</taxon>
        <taxon>Betaproteobacteria</taxon>
        <taxon>Neisseriales</taxon>
        <taxon>Neisseriaceae</taxon>
        <taxon>Neisseria</taxon>
    </lineage>
</organism>
<evidence type="ECO:0000313" key="1">
    <source>
        <dbReference type="EMBL" id="CCA45045.1"/>
    </source>
</evidence>
<name>I4E6S7_NEIME</name>
<accession>I4E6S7</accession>
<gene>
    <name evidence="1" type="ORF">NMALPHA522_1504</name>
</gene>
<reference evidence="1" key="1">
    <citation type="submission" date="2011-03" db="EMBL/GenBank/DDBJ databases">
        <title>Draft genome of Neisseria meningitidis strain alpha522.</title>
        <authorList>
            <person name="Schoen C."/>
            <person name="Blom J."/>
        </authorList>
    </citation>
    <scope>NUCLEOTIDE SEQUENCE</scope>
    <source>
        <strain evidence="1">Alpha522</strain>
    </source>
</reference>
<protein>
    <submittedName>
        <fullName evidence="1">Uncharacterized protein</fullName>
    </submittedName>
</protein>
<proteinExistence type="predicted"/>